<comment type="caution">
    <text evidence="3">The sequence shown here is derived from an EMBL/GenBank/DDBJ whole genome shotgun (WGS) entry which is preliminary data.</text>
</comment>
<organism evidence="3 4">
    <name type="scientific">Rhodoferax fermentans</name>
    <dbReference type="NCBI Taxonomy" id="28066"/>
    <lineage>
        <taxon>Bacteria</taxon>
        <taxon>Pseudomonadati</taxon>
        <taxon>Pseudomonadota</taxon>
        <taxon>Betaproteobacteria</taxon>
        <taxon>Burkholderiales</taxon>
        <taxon>Comamonadaceae</taxon>
        <taxon>Rhodoferax</taxon>
    </lineage>
</organism>
<proteinExistence type="inferred from homology"/>
<dbReference type="SUPFAM" id="SSF56672">
    <property type="entry name" value="DNA/RNA polymerases"/>
    <property type="match status" value="1"/>
</dbReference>
<gene>
    <name evidence="3" type="ORF">RF819_16670</name>
</gene>
<accession>A0A1T1AVI5</accession>
<keyword evidence="4" id="KW-1185">Reference proteome</keyword>
<dbReference type="InterPro" id="IPR051083">
    <property type="entry name" value="GrpII_Intron_Splice-Mob/Def"/>
</dbReference>
<dbReference type="PROSITE" id="PS50878">
    <property type="entry name" value="RT_POL"/>
    <property type="match status" value="1"/>
</dbReference>
<feature type="domain" description="Reverse transcriptase" evidence="2">
    <location>
        <begin position="1"/>
        <end position="205"/>
    </location>
</feature>
<dbReference type="PANTHER" id="PTHR34047:SF8">
    <property type="entry name" value="PROTEIN YKFC"/>
    <property type="match status" value="1"/>
</dbReference>
<dbReference type="EMBL" id="MTJN01000002">
    <property type="protein sequence ID" value="OOV08136.1"/>
    <property type="molecule type" value="Genomic_DNA"/>
</dbReference>
<dbReference type="Pfam" id="PF00078">
    <property type="entry name" value="RVT_1"/>
    <property type="match status" value="1"/>
</dbReference>
<evidence type="ECO:0000259" key="2">
    <source>
        <dbReference type="PROSITE" id="PS50878"/>
    </source>
</evidence>
<evidence type="ECO:0000313" key="3">
    <source>
        <dbReference type="EMBL" id="OOV08136.1"/>
    </source>
</evidence>
<comment type="similarity">
    <text evidence="1">Belongs to the bacterial reverse transcriptase family.</text>
</comment>
<dbReference type="STRING" id="28066.RF819_16670"/>
<protein>
    <recommendedName>
        <fullName evidence="2">Reverse transcriptase domain-containing protein</fullName>
    </recommendedName>
</protein>
<dbReference type="InterPro" id="IPR000477">
    <property type="entry name" value="RT_dom"/>
</dbReference>
<dbReference type="InterPro" id="IPR043502">
    <property type="entry name" value="DNA/RNA_pol_sf"/>
</dbReference>
<sequence length="451" mass="51506">MASTQISNIYSYIRTPKGSSYNYEHYLHSYRKRNQNILEALSSQKKAAALFLDLKNYYASVNKDLLIDAIKKHPILTTKKNRYSVDFLVDQVNQSPSGIPIGTELSHLLGDIYIEPLDKILKKLLGNNYFRYVDDITVVCDQGKLEQIEKDVRTVVESLGLMLNDSKREVFNTSQWRSAIDTSPVDGDDFYEYCQMLGHWIGTDIGKKNWLQIELENQGFQIPIRKIFSRNRKTHNHFAVNETEKSVIEKSVAIRNKYVTALEKVVENLSKNSNRWYLQKTKRAINPLFYLLNKQNYQTITDAAKESIKLKTQEEVSNALLKSSCDCIIKYPGVTVSTFCEIWETVQPAGFQLRNLKVNNPSVQEIESLTTLALYGIVPPLEQISTSTIWQALRPEVQYRSAALNGFEAEIESLRIGITADKQQSLLDDRLNDDEDIILSGLELGNQSISP</sequence>
<dbReference type="AlphaFoldDB" id="A0A1T1AVI5"/>
<dbReference type="PANTHER" id="PTHR34047">
    <property type="entry name" value="NUCLEAR INTRON MATURASE 1, MITOCHONDRIAL-RELATED"/>
    <property type="match status" value="1"/>
</dbReference>
<dbReference type="Proteomes" id="UP000190750">
    <property type="component" value="Unassembled WGS sequence"/>
</dbReference>
<evidence type="ECO:0000256" key="1">
    <source>
        <dbReference type="ARBA" id="ARBA00034120"/>
    </source>
</evidence>
<name>A0A1T1AVI5_RHOFE</name>
<evidence type="ECO:0000313" key="4">
    <source>
        <dbReference type="Proteomes" id="UP000190750"/>
    </source>
</evidence>
<dbReference type="CDD" id="cd01646">
    <property type="entry name" value="RT_Bac_retron_I"/>
    <property type="match status" value="1"/>
</dbReference>
<reference evidence="3 4" key="1">
    <citation type="submission" date="2017-01" db="EMBL/GenBank/DDBJ databases">
        <title>Genome sequencing of Rhodoferax fermentans JCM 7819.</title>
        <authorList>
            <person name="Kim Y.J."/>
            <person name="Farh M.E.-A."/>
            <person name="Yang D.-C."/>
        </authorList>
    </citation>
    <scope>NUCLEOTIDE SEQUENCE [LARGE SCALE GENOMIC DNA]</scope>
    <source>
        <strain evidence="3 4">JCM 7819</strain>
    </source>
</reference>